<sequence>MVRAVLFCASSLISVNISQLDDGALNGLLGLLDSNHQQSSQFMVLLKYRHIYMKKEMCN</sequence>
<name>Q5BVW9_SCHJA</name>
<accession>Q5BVW9</accession>
<dbReference type="AlphaFoldDB" id="Q5BVW9"/>
<organism evidence="1">
    <name type="scientific">Schistosoma japonicum</name>
    <name type="common">Blood fluke</name>
    <dbReference type="NCBI Taxonomy" id="6182"/>
    <lineage>
        <taxon>Eukaryota</taxon>
        <taxon>Metazoa</taxon>
        <taxon>Spiralia</taxon>
        <taxon>Lophotrochozoa</taxon>
        <taxon>Platyhelminthes</taxon>
        <taxon>Trematoda</taxon>
        <taxon>Digenea</taxon>
        <taxon>Strigeidida</taxon>
        <taxon>Schistosomatoidea</taxon>
        <taxon>Schistosomatidae</taxon>
        <taxon>Schistosoma</taxon>
    </lineage>
</organism>
<reference evidence="1" key="2">
    <citation type="journal article" date="2006" name="PLoS Pathog.">
        <title>New perspectives on host-parasite interplay by comparative transcriptomic and proteomic analyses of Schistosoma japonicum.</title>
        <authorList>
            <person name="Liu F."/>
            <person name="Lu J."/>
            <person name="Hu W."/>
            <person name="Wang S.Y."/>
            <person name="Cui S.J."/>
            <person name="Chi M."/>
            <person name="Yan Q."/>
            <person name="Wang X.R."/>
            <person name="Song H.D."/>
            <person name="Xu X.N."/>
            <person name="Wang J.J."/>
            <person name="Zhang X.L."/>
            <person name="Zhang X."/>
            <person name="Wang Z.Q."/>
            <person name="Xue C.L."/>
            <person name="Brindley P.J."/>
            <person name="McManus D.P."/>
            <person name="Yang P.Y."/>
            <person name="Feng Z."/>
            <person name="Chen Z."/>
            <person name="Han Z.G."/>
        </authorList>
    </citation>
    <scope>NUCLEOTIDE SEQUENCE</scope>
</reference>
<dbReference type="EMBL" id="AY812567">
    <property type="protein sequence ID" value="AAX28456.1"/>
    <property type="molecule type" value="mRNA"/>
</dbReference>
<proteinExistence type="evidence at transcript level"/>
<reference evidence="1" key="1">
    <citation type="submission" date="2005-03" db="EMBL/GenBank/DDBJ databases">
        <authorList>
            <person name="Han Z."/>
        </authorList>
    </citation>
    <scope>NUCLEOTIDE SEQUENCE</scope>
</reference>
<evidence type="ECO:0000313" key="1">
    <source>
        <dbReference type="EMBL" id="AAX28456.1"/>
    </source>
</evidence>
<protein>
    <submittedName>
        <fullName evidence="1">Uncharacterized protein</fullName>
    </submittedName>
</protein>